<organism evidence="4 5">
    <name type="scientific">Collinsella aerofaciens</name>
    <dbReference type="NCBI Taxonomy" id="74426"/>
    <lineage>
        <taxon>Bacteria</taxon>
        <taxon>Bacillati</taxon>
        <taxon>Actinomycetota</taxon>
        <taxon>Coriobacteriia</taxon>
        <taxon>Coriobacteriales</taxon>
        <taxon>Coriobacteriaceae</taxon>
        <taxon>Collinsella</taxon>
    </lineage>
</organism>
<dbReference type="GO" id="GO:0030655">
    <property type="term" value="P:beta-lactam antibiotic catabolic process"/>
    <property type="evidence" value="ECO:0007669"/>
    <property type="project" value="InterPro"/>
</dbReference>
<dbReference type="SUPFAM" id="SSF56601">
    <property type="entry name" value="beta-lactamase/transpeptidase-like"/>
    <property type="match status" value="1"/>
</dbReference>
<feature type="transmembrane region" description="Helical" evidence="2">
    <location>
        <begin position="38"/>
        <end position="59"/>
    </location>
</feature>
<dbReference type="PANTHER" id="PTHR35333">
    <property type="entry name" value="BETA-LACTAMASE"/>
    <property type="match status" value="1"/>
</dbReference>
<dbReference type="InterPro" id="IPR000871">
    <property type="entry name" value="Beta-lactam_class-A"/>
</dbReference>
<protein>
    <recommendedName>
        <fullName evidence="3">Beta-lactamase class A catalytic domain-containing protein</fullName>
    </recommendedName>
</protein>
<keyword evidence="2" id="KW-0812">Transmembrane</keyword>
<evidence type="ECO:0000256" key="1">
    <source>
        <dbReference type="SAM" id="MobiDB-lite"/>
    </source>
</evidence>
<dbReference type="AlphaFoldDB" id="A0A173Y7M8"/>
<feature type="domain" description="Beta-lactamase class A catalytic" evidence="3">
    <location>
        <begin position="147"/>
        <end position="345"/>
    </location>
</feature>
<dbReference type="Gene3D" id="3.40.710.10">
    <property type="entry name" value="DD-peptidase/beta-lactamase superfamily"/>
    <property type="match status" value="1"/>
</dbReference>
<dbReference type="RefSeq" id="WP_172676306.1">
    <property type="nucleotide sequence ID" value="NZ_CYYP01000003.1"/>
</dbReference>
<evidence type="ECO:0000313" key="4">
    <source>
        <dbReference type="EMBL" id="CUN60181.1"/>
    </source>
</evidence>
<dbReference type="PANTHER" id="PTHR35333:SF3">
    <property type="entry name" value="BETA-LACTAMASE-TYPE TRANSPEPTIDASE FOLD CONTAINING PROTEIN"/>
    <property type="match status" value="1"/>
</dbReference>
<evidence type="ECO:0000259" key="3">
    <source>
        <dbReference type="Pfam" id="PF13354"/>
    </source>
</evidence>
<dbReference type="Pfam" id="PF13354">
    <property type="entry name" value="Beta-lactamase2"/>
    <property type="match status" value="1"/>
</dbReference>
<dbReference type="Proteomes" id="UP000095468">
    <property type="component" value="Unassembled WGS sequence"/>
</dbReference>
<dbReference type="GO" id="GO:0008800">
    <property type="term" value="F:beta-lactamase activity"/>
    <property type="evidence" value="ECO:0007669"/>
    <property type="project" value="InterPro"/>
</dbReference>
<proteinExistence type="predicted"/>
<reference evidence="4 5" key="1">
    <citation type="submission" date="2015-09" db="EMBL/GenBank/DDBJ databases">
        <authorList>
            <consortium name="Pathogen Informatics"/>
        </authorList>
    </citation>
    <scope>NUCLEOTIDE SEQUENCE [LARGE SCALE GENOMIC DNA]</scope>
    <source>
        <strain evidence="4 5">2789STDY5608823</strain>
    </source>
</reference>
<keyword evidence="2" id="KW-1133">Transmembrane helix</keyword>
<keyword evidence="2" id="KW-0472">Membrane</keyword>
<gene>
    <name evidence="4" type="ORF">ERS852381_00421</name>
</gene>
<name>A0A173Y7M8_9ACTN</name>
<feature type="compositionally biased region" description="Basic and acidic residues" evidence="1">
    <location>
        <begin position="1"/>
        <end position="11"/>
    </location>
</feature>
<accession>A0A173Y7M8</accession>
<evidence type="ECO:0000313" key="5">
    <source>
        <dbReference type="Proteomes" id="UP000095468"/>
    </source>
</evidence>
<sequence>MRNIASRDEYVPQHGSRYKTKGTSSRGLAGARIRVRKIAAIGMLTAAVIILGITVKTYASERTVRSDALTVQLQNEKVSKSKASADQALSTAGLKTRLSKADFNDIPSGDTVQTFSLVDNKTPTLEDESLALLQDALSQAQELGDVGVVFCDLSSGRGVTYNADVEVYGASSYKALYALYICEMLVESGQVSLDGPLATYGDYSMGWQTVRNLIENAVVNSDNDSFIALRAAFDHDGYEDWIANLGVDDETALNPMSDFPTYCPRTSAKLWREMSEYLSCDTEASQWLSGLLASTSRSFIRDGIADEQVLVRNKAGWISEDGYYSTCDAGLIDIDGCTYVMGIMTSMPWSDRSSEVTAAIAKALFDTRAALA</sequence>
<dbReference type="GO" id="GO:0046677">
    <property type="term" value="P:response to antibiotic"/>
    <property type="evidence" value="ECO:0007669"/>
    <property type="project" value="InterPro"/>
</dbReference>
<feature type="region of interest" description="Disordered" evidence="1">
    <location>
        <begin position="1"/>
        <end position="24"/>
    </location>
</feature>
<dbReference type="EMBL" id="CYYP01000003">
    <property type="protein sequence ID" value="CUN60181.1"/>
    <property type="molecule type" value="Genomic_DNA"/>
</dbReference>
<dbReference type="InterPro" id="IPR045155">
    <property type="entry name" value="Beta-lactam_cat"/>
</dbReference>
<dbReference type="InterPro" id="IPR012338">
    <property type="entry name" value="Beta-lactam/transpept-like"/>
</dbReference>
<evidence type="ECO:0000256" key="2">
    <source>
        <dbReference type="SAM" id="Phobius"/>
    </source>
</evidence>